<dbReference type="Gene3D" id="3.40.50.1000">
    <property type="entry name" value="HAD superfamily/HAD-like"/>
    <property type="match status" value="2"/>
</dbReference>
<comment type="similarity">
    <text evidence="2">Belongs to the HAD-like hydrolase superfamily. CbbY/CbbZ/Gph/YieH family.</text>
</comment>
<dbReference type="Gene3D" id="1.10.150.240">
    <property type="entry name" value="Putative phosphatase, domain 2"/>
    <property type="match status" value="1"/>
</dbReference>
<evidence type="ECO:0000313" key="7">
    <source>
        <dbReference type="Proteomes" id="UP000326336"/>
    </source>
</evidence>
<keyword evidence="5" id="KW-0119">Carbohydrate metabolism</keyword>
<evidence type="ECO:0000256" key="2">
    <source>
        <dbReference type="ARBA" id="ARBA00006171"/>
    </source>
</evidence>
<proteinExistence type="inferred from homology"/>
<dbReference type="GO" id="GO:0003824">
    <property type="term" value="F:catalytic activity"/>
    <property type="evidence" value="ECO:0007669"/>
    <property type="project" value="UniProtKB-ARBA"/>
</dbReference>
<dbReference type="InterPro" id="IPR051600">
    <property type="entry name" value="Beta-PGM-like"/>
</dbReference>
<comment type="caution">
    <text evidence="6">The sequence shown here is derived from an EMBL/GenBank/DDBJ whole genome shotgun (WGS) entry which is preliminary data.</text>
</comment>
<dbReference type="CDD" id="cd07505">
    <property type="entry name" value="HAD_BPGM-like"/>
    <property type="match status" value="1"/>
</dbReference>
<dbReference type="SFLD" id="SFLDG01129">
    <property type="entry name" value="C1.5:_HAD__Beta-PGM__Phosphata"/>
    <property type="match status" value="1"/>
</dbReference>
<evidence type="ECO:0000256" key="3">
    <source>
        <dbReference type="ARBA" id="ARBA00022723"/>
    </source>
</evidence>
<dbReference type="PANTHER" id="PTHR46193:SF18">
    <property type="entry name" value="HEXITOL PHOSPHATASE B"/>
    <property type="match status" value="1"/>
</dbReference>
<keyword evidence="4" id="KW-0460">Magnesium</keyword>
<dbReference type="GO" id="GO:0046872">
    <property type="term" value="F:metal ion binding"/>
    <property type="evidence" value="ECO:0007669"/>
    <property type="project" value="UniProtKB-KW"/>
</dbReference>
<keyword evidence="3" id="KW-0479">Metal-binding</keyword>
<accession>A0A5N5RFK3</accession>
<dbReference type="OrthoDB" id="9797743at2"/>
<dbReference type="Proteomes" id="UP000326336">
    <property type="component" value="Unassembled WGS sequence"/>
</dbReference>
<organism evidence="6 7">
    <name type="scientific">Bifidobacterium jacchi</name>
    <dbReference type="NCBI Taxonomy" id="2490545"/>
    <lineage>
        <taxon>Bacteria</taxon>
        <taxon>Bacillati</taxon>
        <taxon>Actinomycetota</taxon>
        <taxon>Actinomycetes</taxon>
        <taxon>Bifidobacteriales</taxon>
        <taxon>Bifidobacteriaceae</taxon>
        <taxon>Bifidobacterium</taxon>
    </lineage>
</organism>
<dbReference type="InterPro" id="IPR023214">
    <property type="entry name" value="HAD_sf"/>
</dbReference>
<dbReference type="SFLD" id="SFLDS00003">
    <property type="entry name" value="Haloacid_Dehalogenase"/>
    <property type="match status" value="1"/>
</dbReference>
<evidence type="ECO:0000256" key="4">
    <source>
        <dbReference type="ARBA" id="ARBA00022842"/>
    </source>
</evidence>
<dbReference type="InterPro" id="IPR036412">
    <property type="entry name" value="HAD-like_sf"/>
</dbReference>
<dbReference type="Pfam" id="PF00702">
    <property type="entry name" value="Hydrolase"/>
    <property type="match status" value="1"/>
</dbReference>
<reference evidence="6 7" key="1">
    <citation type="journal article" date="2019" name="Int. J. Syst. Evol. Microbiol.">
        <title>Bifidobacterium jacchi sp. nov., isolated from the faeces of a baby common marmoset (Callithrix jacchus).</title>
        <authorList>
            <person name="Modesto M."/>
            <person name="Watanabe K."/>
            <person name="Arita M."/>
            <person name="Satti M."/>
            <person name="Oki K."/>
            <person name="Sciavilla P."/>
            <person name="Patavino C."/>
            <person name="Camma C."/>
            <person name="Michelini S."/>
            <person name="Sgorbati B."/>
            <person name="Mattarelli P."/>
        </authorList>
    </citation>
    <scope>NUCLEOTIDE SEQUENCE [LARGE SCALE GENOMIC DNA]</scope>
    <source>
        <strain evidence="6 7">MRM 9.3</strain>
    </source>
</reference>
<dbReference type="SUPFAM" id="SSF56784">
    <property type="entry name" value="HAD-like"/>
    <property type="match status" value="1"/>
</dbReference>
<dbReference type="InterPro" id="IPR023198">
    <property type="entry name" value="PGP-like_dom2"/>
</dbReference>
<keyword evidence="7" id="KW-1185">Reference proteome</keyword>
<sequence>MTDLATALRSAKAVFWDLDGTLIDSDPYWVQTERSVLEGHGGVWSEALAEALQGSSFPTTMRLLHEHGLDDELSDEVAVAQMTAEVLAMEQARMPWVAGVRELLTELAAAGIPSVLVTGSPRPIVDNVLAHAPAGSFVASISGDDPVEHKPSPQPYRAAARLAGVLPAVSPTAASDAAASDASVAAVGDAAEMRQCIIFEDSLPGLTAARAAGATVVAVSGQARVRVTDDPALRGLYDYTISDYRDIRLSDR</sequence>
<protein>
    <submittedName>
        <fullName evidence="6">HAD family phosphatase</fullName>
    </submittedName>
</protein>
<comment type="cofactor">
    <cofactor evidence="1">
        <name>Mg(2+)</name>
        <dbReference type="ChEBI" id="CHEBI:18420"/>
    </cofactor>
</comment>
<evidence type="ECO:0000313" key="6">
    <source>
        <dbReference type="EMBL" id="KAB5606048.1"/>
    </source>
</evidence>
<evidence type="ECO:0000256" key="1">
    <source>
        <dbReference type="ARBA" id="ARBA00001946"/>
    </source>
</evidence>
<dbReference type="EMBL" id="RQSP01000031">
    <property type="protein sequence ID" value="KAB5606048.1"/>
    <property type="molecule type" value="Genomic_DNA"/>
</dbReference>
<evidence type="ECO:0000256" key="5">
    <source>
        <dbReference type="ARBA" id="ARBA00023277"/>
    </source>
</evidence>
<dbReference type="PANTHER" id="PTHR46193">
    <property type="entry name" value="6-PHOSPHOGLUCONATE PHOSPHATASE"/>
    <property type="match status" value="1"/>
</dbReference>
<dbReference type="AlphaFoldDB" id="A0A5N5RFK3"/>
<name>A0A5N5RFK3_9BIFI</name>
<gene>
    <name evidence="6" type="ORF">EHS19_08140</name>
</gene>